<keyword evidence="3" id="KW-1185">Reference proteome</keyword>
<evidence type="ECO:0000256" key="1">
    <source>
        <dbReference type="SAM" id="SignalP"/>
    </source>
</evidence>
<dbReference type="Proteomes" id="UP001159363">
    <property type="component" value="Chromosome X"/>
</dbReference>
<reference evidence="2 3" key="1">
    <citation type="submission" date="2023-02" db="EMBL/GenBank/DDBJ databases">
        <title>LHISI_Scaffold_Assembly.</title>
        <authorList>
            <person name="Stuart O.P."/>
            <person name="Cleave R."/>
            <person name="Magrath M.J.L."/>
            <person name="Mikheyev A.S."/>
        </authorList>
    </citation>
    <scope>NUCLEOTIDE SEQUENCE [LARGE SCALE GENOMIC DNA]</scope>
    <source>
        <strain evidence="2">Daus_M_001</strain>
        <tissue evidence="2">Leg muscle</tissue>
    </source>
</reference>
<sequence>MFSTATKIIRNLIWIWWLAVQLAGRLKNSIKSRNMFFFPLVRKYNTSASECVRYTLEAQLFSFQMEDITELSKHTRIDIKWSVVGRMKNFLEQFLQFFLVHVSMLSAKESLMTDTVLEKLIKLKSARRGLCCEQEFKMWSQCMLAGSDDSFMRVLCTGTVLTNTVPSVPLHSPSLYSRTRGCLPRTLFQCP</sequence>
<proteinExistence type="predicted"/>
<feature type="chain" id="PRO_5047402519" evidence="1">
    <location>
        <begin position="25"/>
        <end position="191"/>
    </location>
</feature>
<dbReference type="EMBL" id="JARBHB010000004">
    <property type="protein sequence ID" value="KAJ8887513.1"/>
    <property type="molecule type" value="Genomic_DNA"/>
</dbReference>
<accession>A0ABQ9HUJ8</accession>
<comment type="caution">
    <text evidence="2">The sequence shown here is derived from an EMBL/GenBank/DDBJ whole genome shotgun (WGS) entry which is preliminary data.</text>
</comment>
<protein>
    <submittedName>
        <fullName evidence="2">Uncharacterized protein</fullName>
    </submittedName>
</protein>
<keyword evidence="1" id="KW-0732">Signal</keyword>
<gene>
    <name evidence="2" type="ORF">PR048_013728</name>
</gene>
<evidence type="ECO:0000313" key="2">
    <source>
        <dbReference type="EMBL" id="KAJ8887513.1"/>
    </source>
</evidence>
<evidence type="ECO:0000313" key="3">
    <source>
        <dbReference type="Proteomes" id="UP001159363"/>
    </source>
</evidence>
<organism evidence="2 3">
    <name type="scientific">Dryococelus australis</name>
    <dbReference type="NCBI Taxonomy" id="614101"/>
    <lineage>
        <taxon>Eukaryota</taxon>
        <taxon>Metazoa</taxon>
        <taxon>Ecdysozoa</taxon>
        <taxon>Arthropoda</taxon>
        <taxon>Hexapoda</taxon>
        <taxon>Insecta</taxon>
        <taxon>Pterygota</taxon>
        <taxon>Neoptera</taxon>
        <taxon>Polyneoptera</taxon>
        <taxon>Phasmatodea</taxon>
        <taxon>Verophasmatodea</taxon>
        <taxon>Anareolatae</taxon>
        <taxon>Phasmatidae</taxon>
        <taxon>Eurycanthinae</taxon>
        <taxon>Dryococelus</taxon>
    </lineage>
</organism>
<name>A0ABQ9HUJ8_9NEOP</name>
<feature type="signal peptide" evidence="1">
    <location>
        <begin position="1"/>
        <end position="24"/>
    </location>
</feature>